<organism evidence="3 4">
    <name type="scientific">Dissostichus mawsoni</name>
    <name type="common">Antarctic cod</name>
    <dbReference type="NCBI Taxonomy" id="36200"/>
    <lineage>
        <taxon>Eukaryota</taxon>
        <taxon>Metazoa</taxon>
        <taxon>Chordata</taxon>
        <taxon>Craniata</taxon>
        <taxon>Vertebrata</taxon>
        <taxon>Euteleostomi</taxon>
        <taxon>Actinopterygii</taxon>
        <taxon>Neopterygii</taxon>
        <taxon>Teleostei</taxon>
        <taxon>Neoteleostei</taxon>
        <taxon>Acanthomorphata</taxon>
        <taxon>Eupercaria</taxon>
        <taxon>Perciformes</taxon>
        <taxon>Notothenioidei</taxon>
        <taxon>Nototheniidae</taxon>
        <taxon>Dissostichus</taxon>
    </lineage>
</organism>
<dbReference type="EMBL" id="JAAKFY010000025">
    <property type="protein sequence ID" value="KAF3835644.1"/>
    <property type="molecule type" value="Genomic_DNA"/>
</dbReference>
<dbReference type="InterPro" id="IPR040120">
    <property type="entry name" value="C19orf44-like"/>
</dbReference>
<dbReference type="Proteomes" id="UP000518266">
    <property type="component" value="Unassembled WGS sequence"/>
</dbReference>
<evidence type="ECO:0000313" key="3">
    <source>
        <dbReference type="EMBL" id="KAF3835644.1"/>
    </source>
</evidence>
<dbReference type="InterPro" id="IPR027884">
    <property type="entry name" value="DUF4614"/>
</dbReference>
<feature type="domain" description="DUF4614" evidence="2">
    <location>
        <begin position="1"/>
        <end position="73"/>
    </location>
</feature>
<gene>
    <name evidence="3" type="ORF">F7725_028202</name>
</gene>
<evidence type="ECO:0000259" key="2">
    <source>
        <dbReference type="Pfam" id="PF15391"/>
    </source>
</evidence>
<dbReference type="PANTHER" id="PTHR22409:SF2">
    <property type="entry name" value="CHROMOSOME 19 OPEN READING FRAME 44"/>
    <property type="match status" value="1"/>
</dbReference>
<feature type="region of interest" description="Disordered" evidence="1">
    <location>
        <begin position="74"/>
        <end position="106"/>
    </location>
</feature>
<keyword evidence="4" id="KW-1185">Reference proteome</keyword>
<dbReference type="OrthoDB" id="2151530at2759"/>
<name>A0A7J5XF67_DISMA</name>
<reference evidence="3 4" key="1">
    <citation type="submission" date="2020-03" db="EMBL/GenBank/DDBJ databases">
        <title>Dissostichus mawsoni Genome sequencing and assembly.</title>
        <authorList>
            <person name="Park H."/>
        </authorList>
    </citation>
    <scope>NUCLEOTIDE SEQUENCE [LARGE SCALE GENOMIC DNA]</scope>
    <source>
        <strain evidence="3">DM0001</strain>
        <tissue evidence="3">Muscle</tissue>
    </source>
</reference>
<comment type="caution">
    <text evidence="3">The sequence shown here is derived from an EMBL/GenBank/DDBJ whole genome shotgun (WGS) entry which is preliminary data.</text>
</comment>
<sequence length="106" mass="12216">MDPSPVVAHTLSAEMVEALSTFNPAVFVLNEMLKQQLAMTQRFIDSSRHLHCSLLQSLGPPNYRYTTLEDTKEARYPHTHTHTHTLSIRQHRGHRLRLKAQSSSRR</sequence>
<dbReference type="Pfam" id="PF15391">
    <property type="entry name" value="DUF4614"/>
    <property type="match status" value="1"/>
</dbReference>
<proteinExistence type="predicted"/>
<feature type="compositionally biased region" description="Basic residues" evidence="1">
    <location>
        <begin position="77"/>
        <end position="106"/>
    </location>
</feature>
<accession>A0A7J5XF67</accession>
<dbReference type="AlphaFoldDB" id="A0A7J5XF67"/>
<evidence type="ECO:0000313" key="4">
    <source>
        <dbReference type="Proteomes" id="UP000518266"/>
    </source>
</evidence>
<protein>
    <recommendedName>
        <fullName evidence="2">DUF4614 domain-containing protein</fullName>
    </recommendedName>
</protein>
<dbReference type="PANTHER" id="PTHR22409">
    <property type="entry name" value="CHROMOSOME 19 OPEN READING FRAME 44"/>
    <property type="match status" value="1"/>
</dbReference>
<evidence type="ECO:0000256" key="1">
    <source>
        <dbReference type="SAM" id="MobiDB-lite"/>
    </source>
</evidence>